<name>A0A0A9C5N5_ARUDO</name>
<proteinExistence type="predicted"/>
<accession>A0A0A9C5N5</accession>
<reference evidence="1" key="1">
    <citation type="submission" date="2014-09" db="EMBL/GenBank/DDBJ databases">
        <authorList>
            <person name="Magalhaes I.L.F."/>
            <person name="Oliveira U."/>
            <person name="Santos F.R."/>
            <person name="Vidigal T.H.D.A."/>
            <person name="Brescovit A.D."/>
            <person name="Santos A.J."/>
        </authorList>
    </citation>
    <scope>NUCLEOTIDE SEQUENCE</scope>
    <source>
        <tissue evidence="1">Shoot tissue taken approximately 20 cm above the soil surface</tissue>
    </source>
</reference>
<protein>
    <submittedName>
        <fullName evidence="1">Uncharacterized protein</fullName>
    </submittedName>
</protein>
<organism evidence="1">
    <name type="scientific">Arundo donax</name>
    <name type="common">Giant reed</name>
    <name type="synonym">Donax arundinaceus</name>
    <dbReference type="NCBI Taxonomy" id="35708"/>
    <lineage>
        <taxon>Eukaryota</taxon>
        <taxon>Viridiplantae</taxon>
        <taxon>Streptophyta</taxon>
        <taxon>Embryophyta</taxon>
        <taxon>Tracheophyta</taxon>
        <taxon>Spermatophyta</taxon>
        <taxon>Magnoliopsida</taxon>
        <taxon>Liliopsida</taxon>
        <taxon>Poales</taxon>
        <taxon>Poaceae</taxon>
        <taxon>PACMAD clade</taxon>
        <taxon>Arundinoideae</taxon>
        <taxon>Arundineae</taxon>
        <taxon>Arundo</taxon>
    </lineage>
</organism>
<dbReference type="EMBL" id="GBRH01228122">
    <property type="protein sequence ID" value="JAD69773.1"/>
    <property type="molecule type" value="Transcribed_RNA"/>
</dbReference>
<evidence type="ECO:0000313" key="1">
    <source>
        <dbReference type="EMBL" id="JAD69773.1"/>
    </source>
</evidence>
<sequence>MAAATAAR</sequence>
<reference evidence="1" key="2">
    <citation type="journal article" date="2015" name="Data Brief">
        <title>Shoot transcriptome of the giant reed, Arundo donax.</title>
        <authorList>
            <person name="Barrero R.A."/>
            <person name="Guerrero F.D."/>
            <person name="Moolhuijzen P."/>
            <person name="Goolsby J.A."/>
            <person name="Tidwell J."/>
            <person name="Bellgard S.E."/>
            <person name="Bellgard M.I."/>
        </authorList>
    </citation>
    <scope>NUCLEOTIDE SEQUENCE</scope>
    <source>
        <tissue evidence="1">Shoot tissue taken approximately 20 cm above the soil surface</tissue>
    </source>
</reference>